<keyword evidence="3 7" id="KW-0347">Helicase</keyword>
<dbReference type="PANTHER" id="PTHR43519">
    <property type="entry name" value="ATP-DEPENDENT RNA HELICASE HRPB"/>
    <property type="match status" value="1"/>
</dbReference>
<dbReference type="EMBL" id="JBHRYN010000004">
    <property type="protein sequence ID" value="MFC3700336.1"/>
    <property type="molecule type" value="Genomic_DNA"/>
</dbReference>
<dbReference type="PANTHER" id="PTHR43519:SF1">
    <property type="entry name" value="ATP-DEPENDENT RNA HELICASE HRPB"/>
    <property type="match status" value="1"/>
</dbReference>
<proteinExistence type="predicted"/>
<dbReference type="InterPro" id="IPR014001">
    <property type="entry name" value="Helicase_ATP-bd"/>
</dbReference>
<feature type="domain" description="Helicase C-terminal" evidence="6">
    <location>
        <begin position="193"/>
        <end position="352"/>
    </location>
</feature>
<dbReference type="InterPro" id="IPR001650">
    <property type="entry name" value="Helicase_C-like"/>
</dbReference>
<dbReference type="Gene3D" id="1.20.120.1080">
    <property type="match status" value="1"/>
</dbReference>
<dbReference type="SMART" id="SM00490">
    <property type="entry name" value="HELICc"/>
    <property type="match status" value="1"/>
</dbReference>
<dbReference type="InterPro" id="IPR027417">
    <property type="entry name" value="P-loop_NTPase"/>
</dbReference>
<dbReference type="GO" id="GO:0004386">
    <property type="term" value="F:helicase activity"/>
    <property type="evidence" value="ECO:0007669"/>
    <property type="project" value="UniProtKB-KW"/>
</dbReference>
<evidence type="ECO:0000259" key="5">
    <source>
        <dbReference type="PROSITE" id="PS51192"/>
    </source>
</evidence>
<dbReference type="Gene3D" id="3.40.50.300">
    <property type="entry name" value="P-loop containing nucleotide triphosphate hydrolases"/>
    <property type="match status" value="2"/>
</dbReference>
<evidence type="ECO:0000256" key="4">
    <source>
        <dbReference type="ARBA" id="ARBA00022840"/>
    </source>
</evidence>
<evidence type="ECO:0000256" key="2">
    <source>
        <dbReference type="ARBA" id="ARBA00022801"/>
    </source>
</evidence>
<dbReference type="InterPro" id="IPR011545">
    <property type="entry name" value="DEAD/DEAH_box_helicase_dom"/>
</dbReference>
<accession>A0ABV7WNI3</accession>
<dbReference type="SMART" id="SM00487">
    <property type="entry name" value="DEXDc"/>
    <property type="match status" value="1"/>
</dbReference>
<dbReference type="Pfam" id="PF00271">
    <property type="entry name" value="Helicase_C"/>
    <property type="match status" value="1"/>
</dbReference>
<keyword evidence="4" id="KW-0067">ATP-binding</keyword>
<evidence type="ECO:0000256" key="3">
    <source>
        <dbReference type="ARBA" id="ARBA00022806"/>
    </source>
</evidence>
<dbReference type="Pfam" id="PF08482">
    <property type="entry name" value="HrpB_C"/>
    <property type="match status" value="1"/>
</dbReference>
<name>A0ABV7WNI3_9GAMM</name>
<dbReference type="CDD" id="cd18791">
    <property type="entry name" value="SF2_C_RHA"/>
    <property type="match status" value="1"/>
</dbReference>
<keyword evidence="2" id="KW-0378">Hydrolase</keyword>
<protein>
    <submittedName>
        <fullName evidence="7">ATP-dependent helicase C-terminal domain-containing protein</fullName>
    </submittedName>
</protein>
<organism evidence="7 8">
    <name type="scientific">Reinekea marina</name>
    <dbReference type="NCBI Taxonomy" id="1310421"/>
    <lineage>
        <taxon>Bacteria</taxon>
        <taxon>Pseudomonadati</taxon>
        <taxon>Pseudomonadota</taxon>
        <taxon>Gammaproteobacteria</taxon>
        <taxon>Oceanospirillales</taxon>
        <taxon>Saccharospirillaceae</taxon>
        <taxon>Reinekea</taxon>
    </lineage>
</organism>
<dbReference type="Proteomes" id="UP001595710">
    <property type="component" value="Unassembled WGS sequence"/>
</dbReference>
<evidence type="ECO:0000259" key="6">
    <source>
        <dbReference type="PROSITE" id="PS51194"/>
    </source>
</evidence>
<feature type="domain" description="Helicase ATP-binding" evidence="5">
    <location>
        <begin position="13"/>
        <end position="174"/>
    </location>
</feature>
<dbReference type="PROSITE" id="PS51192">
    <property type="entry name" value="HELICASE_ATP_BIND_1"/>
    <property type="match status" value="1"/>
</dbReference>
<reference evidence="8" key="1">
    <citation type="journal article" date="2019" name="Int. J. Syst. Evol. Microbiol.">
        <title>The Global Catalogue of Microorganisms (GCM) 10K type strain sequencing project: providing services to taxonomists for standard genome sequencing and annotation.</title>
        <authorList>
            <consortium name="The Broad Institute Genomics Platform"/>
            <consortium name="The Broad Institute Genome Sequencing Center for Infectious Disease"/>
            <person name="Wu L."/>
            <person name="Ma J."/>
        </authorList>
    </citation>
    <scope>NUCLEOTIDE SEQUENCE [LARGE SCALE GENOMIC DNA]</scope>
    <source>
        <strain evidence="8">CECT 8288</strain>
    </source>
</reference>
<evidence type="ECO:0000256" key="1">
    <source>
        <dbReference type="ARBA" id="ARBA00022741"/>
    </source>
</evidence>
<evidence type="ECO:0000313" key="8">
    <source>
        <dbReference type="Proteomes" id="UP001595710"/>
    </source>
</evidence>
<gene>
    <name evidence="7" type="ORF">ACFOND_01690</name>
</gene>
<dbReference type="InterPro" id="IPR013689">
    <property type="entry name" value="RNA_helicase_ATP-dep_HrpB_C"/>
</dbReference>
<evidence type="ECO:0000313" key="7">
    <source>
        <dbReference type="EMBL" id="MFC3700336.1"/>
    </source>
</evidence>
<comment type="caution">
    <text evidence="7">The sequence shown here is derived from an EMBL/GenBank/DDBJ whole genome shotgun (WGS) entry which is preliminary data.</text>
</comment>
<dbReference type="InterPro" id="IPR010225">
    <property type="entry name" value="HrpB"/>
</dbReference>
<keyword evidence="1" id="KW-0547">Nucleotide-binding</keyword>
<dbReference type="PROSITE" id="PS51194">
    <property type="entry name" value="HELICASE_CTER"/>
    <property type="match status" value="1"/>
</dbReference>
<dbReference type="PIRSF" id="PIRSF005496">
    <property type="entry name" value="ATP_hel_hrpB"/>
    <property type="match status" value="1"/>
</dbReference>
<sequence>MPQLPIESIKSEVLSAWQAGGCIVSAPPGSGKSTQLPLWGLALPFKKTFLLIPKRIAVKLAANQLANNLNQKVGETVGYQLRQDQCLSNQTRIVVTSYGSFLQMLLNNPESVSNCTVIMDEFHERALDQDVSFALIQETIALLDEPVPLIIMSATLEVEQLQKMTEFPLIASPGFSYPIDIEYQKLDLNRSTEFAHFIEKIWQNSHSHLLVFLAGLKEIRAIERTINNTIPVMVLHGQLNNTPNLEQLNTVEKTVILATNIAESSVTLANVHTVIDSGLERFATTHPITGISALKTRRISQASATQRAGRAGRLGPGKVFRLWSEDEHQSRVPYQPAEITQADLTLSLLQLALWGTRFDQASWLTQPDKNRVETAEQKCEQWGALKDGHITQHGEAMLATGLDPALANFVVTAEHYECLPAAIVFAATLSVDPAQLAQNLKPTSMPNQLQIRNEVKRLAKRLKQDIPPQFKPLDSFALVKAFQQRLIYSPTNGAPKLFNGASVSFMNANNSEWSLMLEGHQQDRSIRVFHALPIDADTAFKAIKVNQTVQFRPSQRQEFWRIETVGQIVIKQEPFKANPEEKTHAWENYIANHGESALPINSNLLALKQRWQIATKALNNWPKWPDASAWLGIAQPFLTGLNALADLDTVSAFKHWAGYEQLATLDQLCPKLWQCPSGRSVPLAYQPQHSKVVAQLKLQEAFGLNEQPTVANNLAITLELTAPNGRPVATVHDLPHFWRNIYPEVRKELRGRYAKHPWPEDPIGFKATAKTNRQLRAT</sequence>
<dbReference type="SUPFAM" id="SSF52540">
    <property type="entry name" value="P-loop containing nucleoside triphosphate hydrolases"/>
    <property type="match status" value="1"/>
</dbReference>
<keyword evidence="8" id="KW-1185">Reference proteome</keyword>
<dbReference type="Pfam" id="PF00270">
    <property type="entry name" value="DEAD"/>
    <property type="match status" value="1"/>
</dbReference>
<dbReference type="RefSeq" id="WP_290282224.1">
    <property type="nucleotide sequence ID" value="NZ_JAUFQI010000001.1"/>
</dbReference>